<keyword evidence="3" id="KW-1185">Reference proteome</keyword>
<sequence>MINLSEYGPGNQTSGALAPTRAGLTKIKRPILTIATMDFR</sequence>
<feature type="region of interest" description="Disordered" evidence="1">
    <location>
        <begin position="1"/>
        <end position="20"/>
    </location>
</feature>
<name>A0ABY0W2K2_9PSED</name>
<protein>
    <submittedName>
        <fullName evidence="2">Uncharacterized protein</fullName>
    </submittedName>
</protein>
<organism evidence="2 3">
    <name type="scientific">Pseudomonas mandelii</name>
    <dbReference type="NCBI Taxonomy" id="75612"/>
    <lineage>
        <taxon>Bacteria</taxon>
        <taxon>Pseudomonadati</taxon>
        <taxon>Pseudomonadota</taxon>
        <taxon>Gammaproteobacteria</taxon>
        <taxon>Pseudomonadales</taxon>
        <taxon>Pseudomonadaceae</taxon>
        <taxon>Pseudomonas</taxon>
    </lineage>
</organism>
<dbReference type="EMBL" id="LT629796">
    <property type="protein sequence ID" value="SDU70228.1"/>
    <property type="molecule type" value="Genomic_DNA"/>
</dbReference>
<gene>
    <name evidence="2" type="ORF">SAMN04489801_6214</name>
</gene>
<reference evidence="2 3" key="1">
    <citation type="submission" date="2016-10" db="EMBL/GenBank/DDBJ databases">
        <authorList>
            <person name="Varghese N."/>
            <person name="Submissions S."/>
        </authorList>
    </citation>
    <scope>NUCLEOTIDE SEQUENCE [LARGE SCALE GENOMIC DNA]</scope>
    <source>
        <strain evidence="2 3">LMG 21607</strain>
    </source>
</reference>
<accession>A0ABY0W2K2</accession>
<evidence type="ECO:0000313" key="3">
    <source>
        <dbReference type="Proteomes" id="UP000182476"/>
    </source>
</evidence>
<evidence type="ECO:0000256" key="1">
    <source>
        <dbReference type="SAM" id="MobiDB-lite"/>
    </source>
</evidence>
<proteinExistence type="predicted"/>
<dbReference type="Proteomes" id="UP000182476">
    <property type="component" value="Chromosome I"/>
</dbReference>
<evidence type="ECO:0000313" key="2">
    <source>
        <dbReference type="EMBL" id="SDU70228.1"/>
    </source>
</evidence>